<keyword evidence="13" id="KW-1185">Reference proteome</keyword>
<organism evidence="12 13">
    <name type="scientific">Caenorhabditis bovis</name>
    <dbReference type="NCBI Taxonomy" id="2654633"/>
    <lineage>
        <taxon>Eukaryota</taxon>
        <taxon>Metazoa</taxon>
        <taxon>Ecdysozoa</taxon>
        <taxon>Nematoda</taxon>
        <taxon>Chromadorea</taxon>
        <taxon>Rhabditida</taxon>
        <taxon>Rhabditina</taxon>
        <taxon>Rhabditomorpha</taxon>
        <taxon>Rhabditoidea</taxon>
        <taxon>Rhabditidae</taxon>
        <taxon>Peloderinae</taxon>
        <taxon>Caenorhabditis</taxon>
    </lineage>
</organism>
<dbReference type="Gene3D" id="3.40.50.300">
    <property type="entry name" value="P-loop containing nucleotide triphosphate hydrolases"/>
    <property type="match status" value="1"/>
</dbReference>
<dbReference type="Pfam" id="PF00071">
    <property type="entry name" value="Ras"/>
    <property type="match status" value="1"/>
</dbReference>
<keyword evidence="3" id="KW-0813">Transport</keyword>
<keyword evidence="4" id="KW-0547">Nucleotide-binding</keyword>
<dbReference type="EMBL" id="CADEPM010000004">
    <property type="protein sequence ID" value="CAB3404092.1"/>
    <property type="molecule type" value="Genomic_DNA"/>
</dbReference>
<evidence type="ECO:0000256" key="7">
    <source>
        <dbReference type="ARBA" id="ARBA00023136"/>
    </source>
</evidence>
<dbReference type="InterPro" id="IPR005225">
    <property type="entry name" value="Small_GTP-bd"/>
</dbReference>
<keyword evidence="6" id="KW-0342">GTP-binding</keyword>
<evidence type="ECO:0000256" key="3">
    <source>
        <dbReference type="ARBA" id="ARBA00022448"/>
    </source>
</evidence>
<gene>
    <name evidence="12" type="ORF">CBOVIS_LOCUS6481</name>
</gene>
<protein>
    <recommendedName>
        <fullName evidence="2">Ras-related protein Rab-21</fullName>
    </recommendedName>
</protein>
<comment type="caution">
    <text evidence="12">The sequence shown here is derived from an EMBL/GenBank/DDBJ whole genome shotgun (WGS) entry which is preliminary data.</text>
</comment>
<dbReference type="Proteomes" id="UP000494206">
    <property type="component" value="Unassembled WGS sequence"/>
</dbReference>
<evidence type="ECO:0000256" key="10">
    <source>
        <dbReference type="ARBA" id="ARBA00037868"/>
    </source>
</evidence>
<dbReference type="InterPro" id="IPR001806">
    <property type="entry name" value="Small_GTPase"/>
</dbReference>
<evidence type="ECO:0000256" key="8">
    <source>
        <dbReference type="ARBA" id="ARBA00023288"/>
    </source>
</evidence>
<dbReference type="SMART" id="SM00175">
    <property type="entry name" value="RAB"/>
    <property type="match status" value="1"/>
</dbReference>
<comment type="similarity">
    <text evidence="1">Belongs to the small GTPase superfamily. Rab family.</text>
</comment>
<dbReference type="SUPFAM" id="SSF52540">
    <property type="entry name" value="P-loop containing nucleoside triphosphate hydrolases"/>
    <property type="match status" value="1"/>
</dbReference>
<dbReference type="GO" id="GO:0015031">
    <property type="term" value="P:protein transport"/>
    <property type="evidence" value="ECO:0007669"/>
    <property type="project" value="UniProtKB-KW"/>
</dbReference>
<keyword evidence="8" id="KW-0449">Lipoprotein</keyword>
<evidence type="ECO:0000256" key="5">
    <source>
        <dbReference type="ARBA" id="ARBA00022927"/>
    </source>
</evidence>
<dbReference type="GO" id="GO:0012505">
    <property type="term" value="C:endomembrane system"/>
    <property type="evidence" value="ECO:0007669"/>
    <property type="project" value="UniProtKB-SubCell"/>
</dbReference>
<dbReference type="OrthoDB" id="193499at2759"/>
<dbReference type="SMART" id="SM00174">
    <property type="entry name" value="RHO"/>
    <property type="match status" value="1"/>
</dbReference>
<dbReference type="PROSITE" id="PS51420">
    <property type="entry name" value="RHO"/>
    <property type="match status" value="1"/>
</dbReference>
<evidence type="ECO:0000313" key="12">
    <source>
        <dbReference type="EMBL" id="CAB3404092.1"/>
    </source>
</evidence>
<dbReference type="PROSITE" id="PS51419">
    <property type="entry name" value="RAB"/>
    <property type="match status" value="1"/>
</dbReference>
<dbReference type="AlphaFoldDB" id="A0A8S1EVR3"/>
<dbReference type="PANTHER" id="PTHR47978">
    <property type="match status" value="1"/>
</dbReference>
<dbReference type="NCBIfam" id="TIGR00231">
    <property type="entry name" value="small_GTP"/>
    <property type="match status" value="1"/>
</dbReference>
<accession>A0A8S1EVR3</accession>
<dbReference type="PROSITE" id="PS51421">
    <property type="entry name" value="RAS"/>
    <property type="match status" value="1"/>
</dbReference>
<evidence type="ECO:0000256" key="9">
    <source>
        <dbReference type="ARBA" id="ARBA00023289"/>
    </source>
</evidence>
<reference evidence="12 13" key="1">
    <citation type="submission" date="2020-04" db="EMBL/GenBank/DDBJ databases">
        <authorList>
            <person name="Laetsch R D."/>
            <person name="Stevens L."/>
            <person name="Kumar S."/>
            <person name="Blaxter L. M."/>
        </authorList>
    </citation>
    <scope>NUCLEOTIDE SEQUENCE [LARGE SCALE GENOMIC DNA]</scope>
</reference>
<evidence type="ECO:0000313" key="13">
    <source>
        <dbReference type="Proteomes" id="UP000494206"/>
    </source>
</evidence>
<dbReference type="GO" id="GO:0005525">
    <property type="term" value="F:GTP binding"/>
    <property type="evidence" value="ECO:0007669"/>
    <property type="project" value="UniProtKB-KW"/>
</dbReference>
<evidence type="ECO:0000256" key="2">
    <source>
        <dbReference type="ARBA" id="ARBA00014900"/>
    </source>
</evidence>
<dbReference type="InterPro" id="IPR027417">
    <property type="entry name" value="P-loop_NTPase"/>
</dbReference>
<keyword evidence="9" id="KW-0636">Prenylation</keyword>
<dbReference type="SMART" id="SM00176">
    <property type="entry name" value="RAN"/>
    <property type="match status" value="1"/>
</dbReference>
<dbReference type="FunFam" id="3.40.50.300:FF:000550">
    <property type="entry name" value="ras-related protein Rab-21"/>
    <property type="match status" value="1"/>
</dbReference>
<comment type="subcellular location">
    <subcellularLocation>
        <location evidence="10">Endomembrane system</location>
        <topology evidence="10">Lipid-anchor</topology>
    </subcellularLocation>
</comment>
<keyword evidence="7" id="KW-0472">Membrane</keyword>
<feature type="region of interest" description="Disordered" evidence="11">
    <location>
        <begin position="180"/>
        <end position="213"/>
    </location>
</feature>
<evidence type="ECO:0000256" key="4">
    <source>
        <dbReference type="ARBA" id="ARBA00022741"/>
    </source>
</evidence>
<feature type="compositionally biased region" description="Acidic residues" evidence="11">
    <location>
        <begin position="194"/>
        <end position="203"/>
    </location>
</feature>
<evidence type="ECO:0000256" key="11">
    <source>
        <dbReference type="SAM" id="MobiDB-lite"/>
    </source>
</evidence>
<evidence type="ECO:0000256" key="1">
    <source>
        <dbReference type="ARBA" id="ARBA00006270"/>
    </source>
</evidence>
<sequence>MVSKDGKDFKFKIVLLGEGAVGKSSLVLRYCENKFKQMHVSTIQASFQKRTITVDECKAELNIWDTAGQEKYHALGPIYYRGSNGVLLIFDITDRRSFDKVKMWMREIKTSLGDSAELMIIGNKLDLEHQRNVAKSEAEEYAKGENALYMETSAMENIGISEAFEELTIKMIEHWREHGRDTSAIGTRSIQLVADDDDDEEPEEPRRRRKCCT</sequence>
<evidence type="ECO:0000256" key="6">
    <source>
        <dbReference type="ARBA" id="ARBA00023134"/>
    </source>
</evidence>
<dbReference type="SMART" id="SM00173">
    <property type="entry name" value="RAS"/>
    <property type="match status" value="1"/>
</dbReference>
<proteinExistence type="inferred from homology"/>
<dbReference type="PRINTS" id="PR00449">
    <property type="entry name" value="RASTRNSFRMNG"/>
</dbReference>
<name>A0A8S1EVR3_9PELO</name>
<keyword evidence="5" id="KW-0653">Protein transport</keyword>
<dbReference type="GO" id="GO:0003924">
    <property type="term" value="F:GTPase activity"/>
    <property type="evidence" value="ECO:0007669"/>
    <property type="project" value="InterPro"/>
</dbReference>